<dbReference type="RefSeq" id="XP_002426627.1">
    <property type="nucleotide sequence ID" value="XM_002426582.1"/>
</dbReference>
<evidence type="ECO:0000313" key="2">
    <source>
        <dbReference type="EnsemblMetazoa" id="PHUM264320-PA"/>
    </source>
</evidence>
<evidence type="ECO:0000313" key="3">
    <source>
        <dbReference type="Proteomes" id="UP000009046"/>
    </source>
</evidence>
<evidence type="ECO:0000313" key="1">
    <source>
        <dbReference type="EMBL" id="EEB13889.1"/>
    </source>
</evidence>
<dbReference type="GO" id="GO:0007096">
    <property type="term" value="P:regulation of exit from mitosis"/>
    <property type="evidence" value="ECO:0007669"/>
    <property type="project" value="InterPro"/>
</dbReference>
<dbReference type="EnsemblMetazoa" id="PHUM264320-RA">
    <property type="protein sequence ID" value="PHUM264320-PA"/>
    <property type="gene ID" value="PHUM264320"/>
</dbReference>
<dbReference type="CTD" id="8235510"/>
<dbReference type="KEGG" id="phu:Phum_PHUM264320"/>
<reference evidence="2" key="3">
    <citation type="submission" date="2020-05" db="UniProtKB">
        <authorList>
            <consortium name="EnsemblMetazoa"/>
        </authorList>
    </citation>
    <scope>IDENTIFICATION</scope>
    <source>
        <strain evidence="2">USDA</strain>
    </source>
</reference>
<dbReference type="GeneID" id="8235510"/>
<gene>
    <name evidence="2" type="primary">8235510</name>
    <name evidence="1" type="ORF">Phum_PHUM264320</name>
</gene>
<dbReference type="InterPro" id="IPR009511">
    <property type="entry name" value="MAD1/Cdc20-bound-Mad2-bd"/>
</dbReference>
<organism>
    <name type="scientific">Pediculus humanus subsp. corporis</name>
    <name type="common">Body louse</name>
    <dbReference type="NCBI Taxonomy" id="121224"/>
    <lineage>
        <taxon>Eukaryota</taxon>
        <taxon>Metazoa</taxon>
        <taxon>Ecdysozoa</taxon>
        <taxon>Arthropoda</taxon>
        <taxon>Hexapoda</taxon>
        <taxon>Insecta</taxon>
        <taxon>Pterygota</taxon>
        <taxon>Neoptera</taxon>
        <taxon>Paraneoptera</taxon>
        <taxon>Psocodea</taxon>
        <taxon>Troctomorpha</taxon>
        <taxon>Phthiraptera</taxon>
        <taxon>Anoplura</taxon>
        <taxon>Pediculidae</taxon>
        <taxon>Pediculus</taxon>
    </lineage>
</organism>
<dbReference type="PANTHER" id="PTHR15681:SF1">
    <property type="entry name" value="MAD2L1-BINDING PROTEIN"/>
    <property type="match status" value="1"/>
</dbReference>
<dbReference type="Gene3D" id="3.30.900.20">
    <property type="match status" value="1"/>
</dbReference>
<dbReference type="Pfam" id="PF06581">
    <property type="entry name" value="p31comet"/>
    <property type="match status" value="1"/>
</dbReference>
<sequence length="138" mass="16209">MGSVEHVKNNSNILDIELEEVLTLDSCLTIISELIKFILYRKQQLPYTFDRLKYLITRKNSNTNQIAENGLDTLELLFEKTRSELENSKKEHIKEVALVFGSTPMMPKQVYIIHLPQLCLNHSANFHFEKKYTFHLLR</sequence>
<dbReference type="InterPro" id="IPR053729">
    <property type="entry name" value="MAD2L1BP_domain_sf"/>
</dbReference>
<reference evidence="1" key="2">
    <citation type="submission" date="2007-04" db="EMBL/GenBank/DDBJ databases">
        <title>The genome of the human body louse.</title>
        <authorList>
            <consortium name="The Human Body Louse Genome Consortium"/>
            <person name="Kirkness E."/>
            <person name="Walenz B."/>
            <person name="Hass B."/>
            <person name="Bruggner R."/>
            <person name="Strausberg R."/>
        </authorList>
    </citation>
    <scope>NUCLEOTIDE SEQUENCE</scope>
    <source>
        <strain evidence="1">USDA</strain>
    </source>
</reference>
<name>E0VKI3_PEDHC</name>
<dbReference type="OrthoDB" id="6334764at2759"/>
<dbReference type="Proteomes" id="UP000009046">
    <property type="component" value="Unassembled WGS sequence"/>
</dbReference>
<dbReference type="AlphaFoldDB" id="E0VKI3"/>
<dbReference type="OMA" id="HSANFHF"/>
<reference evidence="1" key="1">
    <citation type="submission" date="2007-04" db="EMBL/GenBank/DDBJ databases">
        <title>Annotation of Pediculus humanus corporis strain USDA.</title>
        <authorList>
            <person name="Kirkness E."/>
            <person name="Hannick L."/>
            <person name="Hass B."/>
            <person name="Bruggner R."/>
            <person name="Lawson D."/>
            <person name="Bidwell S."/>
            <person name="Joardar V."/>
            <person name="Caler E."/>
            <person name="Walenz B."/>
            <person name="Inman J."/>
            <person name="Schobel S."/>
            <person name="Galinsky K."/>
            <person name="Amedeo P."/>
            <person name="Strausberg R."/>
        </authorList>
    </citation>
    <scope>NUCLEOTIDE SEQUENCE</scope>
    <source>
        <strain evidence="1">USDA</strain>
    </source>
</reference>
<dbReference type="HOGENOM" id="CLU_1857667_0_0_1"/>
<dbReference type="InParanoid" id="E0VKI3"/>
<dbReference type="VEuPathDB" id="VectorBase:PHUM264320"/>
<accession>E0VKI3</accession>
<proteinExistence type="predicted"/>
<dbReference type="eggNOG" id="ENOG502SCQ6">
    <property type="taxonomic scope" value="Eukaryota"/>
</dbReference>
<keyword evidence="3" id="KW-1185">Reference proteome</keyword>
<dbReference type="EMBL" id="AAZO01003058">
    <property type="status" value="NOT_ANNOTATED_CDS"/>
    <property type="molecule type" value="Genomic_DNA"/>
</dbReference>
<dbReference type="GO" id="GO:0005634">
    <property type="term" value="C:nucleus"/>
    <property type="evidence" value="ECO:0007669"/>
    <property type="project" value="InterPro"/>
</dbReference>
<dbReference type="EMBL" id="DS235247">
    <property type="protein sequence ID" value="EEB13889.1"/>
    <property type="molecule type" value="Genomic_DNA"/>
</dbReference>
<dbReference type="PANTHER" id="PTHR15681">
    <property type="entry name" value="MAD2L1-BINDING PROTEIN"/>
    <property type="match status" value="1"/>
</dbReference>
<protein>
    <submittedName>
        <fullName evidence="1 2">Uncharacterized protein</fullName>
    </submittedName>
</protein>